<organism evidence="8 9">
    <name type="scientific">Solirubrobacter deserti</name>
    <dbReference type="NCBI Taxonomy" id="2282478"/>
    <lineage>
        <taxon>Bacteria</taxon>
        <taxon>Bacillati</taxon>
        <taxon>Actinomycetota</taxon>
        <taxon>Thermoleophilia</taxon>
        <taxon>Solirubrobacterales</taxon>
        <taxon>Solirubrobacteraceae</taxon>
        <taxon>Solirubrobacter</taxon>
    </lineage>
</organism>
<gene>
    <name evidence="8" type="ORF">OJ962_02380</name>
</gene>
<feature type="transmembrane region" description="Helical" evidence="6">
    <location>
        <begin position="21"/>
        <end position="41"/>
    </location>
</feature>
<evidence type="ECO:0000313" key="8">
    <source>
        <dbReference type="EMBL" id="MDA0136327.1"/>
    </source>
</evidence>
<feature type="transmembrane region" description="Helical" evidence="6">
    <location>
        <begin position="177"/>
        <end position="195"/>
    </location>
</feature>
<name>A0ABT4RCT0_9ACTN</name>
<feature type="transmembrane region" description="Helical" evidence="6">
    <location>
        <begin position="274"/>
        <end position="293"/>
    </location>
</feature>
<dbReference type="EMBL" id="JAPCID010000003">
    <property type="protein sequence ID" value="MDA0136327.1"/>
    <property type="molecule type" value="Genomic_DNA"/>
</dbReference>
<evidence type="ECO:0000256" key="2">
    <source>
        <dbReference type="ARBA" id="ARBA00022475"/>
    </source>
</evidence>
<keyword evidence="2" id="KW-1003">Cell membrane</keyword>
<dbReference type="Proteomes" id="UP001147700">
    <property type="component" value="Unassembled WGS sequence"/>
</dbReference>
<proteinExistence type="predicted"/>
<dbReference type="PANTHER" id="PTHR33406:SF13">
    <property type="entry name" value="MEMBRANE PROTEIN YDFJ"/>
    <property type="match status" value="1"/>
</dbReference>
<evidence type="ECO:0000256" key="4">
    <source>
        <dbReference type="ARBA" id="ARBA00022989"/>
    </source>
</evidence>
<dbReference type="InterPro" id="IPR004869">
    <property type="entry name" value="MMPL_dom"/>
</dbReference>
<dbReference type="RefSeq" id="WP_202955520.1">
    <property type="nucleotide sequence ID" value="NZ_JAPCID010000003.1"/>
</dbReference>
<keyword evidence="9" id="KW-1185">Reference proteome</keyword>
<keyword evidence="4 6" id="KW-1133">Transmembrane helix</keyword>
<feature type="transmembrane region" description="Helical" evidence="6">
    <location>
        <begin position="200"/>
        <end position="221"/>
    </location>
</feature>
<dbReference type="InterPro" id="IPR050545">
    <property type="entry name" value="Mycobact_MmpL"/>
</dbReference>
<feature type="domain" description="SSD" evidence="7">
    <location>
        <begin position="185"/>
        <end position="325"/>
    </location>
</feature>
<feature type="transmembrane region" description="Helical" evidence="6">
    <location>
        <begin position="552"/>
        <end position="570"/>
    </location>
</feature>
<evidence type="ECO:0000259" key="7">
    <source>
        <dbReference type="PROSITE" id="PS50156"/>
    </source>
</evidence>
<evidence type="ECO:0000256" key="3">
    <source>
        <dbReference type="ARBA" id="ARBA00022692"/>
    </source>
</evidence>
<sequence length="719" mass="76221">MTDNKNFAARMGRWSAQHRKKAIFGWLAFVVLSLVIGGAIGTKAPENDTTYVGDSGKAHELVDRHYPTENVESVIVKGGDPRAVRAAVDDTVAAVSAQKGVYDVNSDQVAKDGSVLVDFKLRGDEEAAEKAVVPVLAAVDRVQARNSSVFVGEFGSASANKALSKAFEDDFKKAETLSLPITLIILVFAFGALVAAGVPLLLGLSAVAAALGLVALPSQLFPLGDEAASIILLVGLAVGVDYTLFYLRREREERARGVGHREAIHIAAATSGRAVLISGITVIVAMAGMFLAGDQTFTGLAVGAITVVLVAMIGSVTVVPAVLSVLGDRVEKGRIPFLGRLRRSDGESRVWNTVLDAVLRRPLISAVAAIAVLLALAFPALGMRAVLSGTDDLPRNLPVMQVYDEINASFPGGQIPAVVTIKAEDVTAPGVTAAVKDLEARAVESGRFNGPVDVNVSRDKHVAQISIPIQGNGTDDVSMEALADLRQTLVAQTVGRADGVSAAYVAGMTAETKDYVDFLKGRAPLVVGFVLLFAFLLLLVTFRSIVIPIKAIVLNLLSVGAAYGVLTWVFQDGHLEGLLGFESNGGVTAWLPIFLFVILFGLSMDYHVFILSRVKEAVDRGMKTEDAVAHSIKATASTVTSAAVVMVAVFAIFATLSFIDFKQMGVGLAVAILIDATLVRAVLLPATMKLLGKWNWYLPKQLHWLPEFRHEAEPSPSRA</sequence>
<dbReference type="PANTHER" id="PTHR33406">
    <property type="entry name" value="MEMBRANE PROTEIN MJ1562-RELATED"/>
    <property type="match status" value="1"/>
</dbReference>
<dbReference type="Pfam" id="PF03176">
    <property type="entry name" value="MMPL"/>
    <property type="match status" value="2"/>
</dbReference>
<dbReference type="Gene3D" id="1.20.1640.10">
    <property type="entry name" value="Multidrug efflux transporter AcrB transmembrane domain"/>
    <property type="match status" value="2"/>
</dbReference>
<feature type="transmembrane region" description="Helical" evidence="6">
    <location>
        <begin position="590"/>
        <end position="611"/>
    </location>
</feature>
<feature type="transmembrane region" description="Helical" evidence="6">
    <location>
        <begin position="299"/>
        <end position="326"/>
    </location>
</feature>
<comment type="subcellular location">
    <subcellularLocation>
        <location evidence="1">Cell membrane</location>
        <topology evidence="1">Multi-pass membrane protein</topology>
    </subcellularLocation>
</comment>
<keyword evidence="3 6" id="KW-0812">Transmembrane</keyword>
<evidence type="ECO:0000256" key="1">
    <source>
        <dbReference type="ARBA" id="ARBA00004651"/>
    </source>
</evidence>
<feature type="transmembrane region" description="Helical" evidence="6">
    <location>
        <begin position="363"/>
        <end position="387"/>
    </location>
</feature>
<accession>A0ABT4RCT0</accession>
<evidence type="ECO:0000256" key="6">
    <source>
        <dbReference type="SAM" id="Phobius"/>
    </source>
</evidence>
<keyword evidence="5 6" id="KW-0472">Membrane</keyword>
<dbReference type="InterPro" id="IPR000731">
    <property type="entry name" value="SSD"/>
</dbReference>
<feature type="transmembrane region" description="Helical" evidence="6">
    <location>
        <begin position="632"/>
        <end position="659"/>
    </location>
</feature>
<feature type="transmembrane region" description="Helical" evidence="6">
    <location>
        <begin position="227"/>
        <end position="247"/>
    </location>
</feature>
<feature type="transmembrane region" description="Helical" evidence="6">
    <location>
        <begin position="523"/>
        <end position="540"/>
    </location>
</feature>
<evidence type="ECO:0000313" key="9">
    <source>
        <dbReference type="Proteomes" id="UP001147700"/>
    </source>
</evidence>
<feature type="transmembrane region" description="Helical" evidence="6">
    <location>
        <begin position="665"/>
        <end position="683"/>
    </location>
</feature>
<dbReference type="SUPFAM" id="SSF82866">
    <property type="entry name" value="Multidrug efflux transporter AcrB transmembrane domain"/>
    <property type="match status" value="2"/>
</dbReference>
<comment type="caution">
    <text evidence="8">The sequence shown here is derived from an EMBL/GenBank/DDBJ whole genome shotgun (WGS) entry which is preliminary data.</text>
</comment>
<evidence type="ECO:0000256" key="5">
    <source>
        <dbReference type="ARBA" id="ARBA00023136"/>
    </source>
</evidence>
<protein>
    <submittedName>
        <fullName evidence="8">MMPL family transporter</fullName>
    </submittedName>
</protein>
<dbReference type="PROSITE" id="PS50156">
    <property type="entry name" value="SSD"/>
    <property type="match status" value="1"/>
</dbReference>
<reference evidence="8" key="1">
    <citation type="submission" date="2022-10" db="EMBL/GenBank/DDBJ databases">
        <title>The WGS of Solirubrobacter sp. CPCC 204708.</title>
        <authorList>
            <person name="Jiang Z."/>
        </authorList>
    </citation>
    <scope>NUCLEOTIDE SEQUENCE</scope>
    <source>
        <strain evidence="8">CPCC 204708</strain>
    </source>
</reference>